<feature type="transmembrane region" description="Helical" evidence="1">
    <location>
        <begin position="476"/>
        <end position="498"/>
    </location>
</feature>
<accession>A0A834WVA0</accession>
<keyword evidence="1" id="KW-0472">Membrane</keyword>
<evidence type="ECO:0000256" key="1">
    <source>
        <dbReference type="SAM" id="Phobius"/>
    </source>
</evidence>
<dbReference type="EMBL" id="JAAIUW010000005">
    <property type="protein sequence ID" value="KAF7833064.1"/>
    <property type="molecule type" value="Genomic_DNA"/>
</dbReference>
<dbReference type="Proteomes" id="UP000634136">
    <property type="component" value="Unassembled WGS sequence"/>
</dbReference>
<comment type="caution">
    <text evidence="2">The sequence shown here is derived from an EMBL/GenBank/DDBJ whole genome shotgun (WGS) entry which is preliminary data.</text>
</comment>
<keyword evidence="1" id="KW-1133">Transmembrane helix</keyword>
<keyword evidence="3" id="KW-1185">Reference proteome</keyword>
<gene>
    <name evidence="2" type="ORF">G2W53_015397</name>
</gene>
<sequence length="501" mass="56267">MRQAALANNASFSGNICLNHMPPSCRLLHSLFHEIITGGMLHMKNGNDTNNSFDEGGPSRLGKQFRFPTRKSLLKARHFPKLSKKVTYLSASRPISLKEEKQVISVHQVVDRRGTSGNPDALNAFVVLPAVGMNQSVISLFTLTLMEEVSSSEKRAYHMSDILLNSVPAVLEEHGRHPIRAWGFASLHLKERRFNFHFGEWLGEMSDMFLAQFGSAREPDELLTNFFIDLIPTGHQNLLCANGTGEWSEVRTGRTSTHESWNCWIQAVLTKLLSKRSHTKASPCLPLVQVNQFPEEPWFVLDIQSQSFPHTPTVPAQDFHGDFGGCCGTTSPKPLKQDSKSSVTSAISGPDLWGLQGQSEIHRSNSAPFPDELLNQIQFKSRGAYLLSYQLIMVPRNDKAVQRGGMIVARTIFNCMLLRFKVSYGFCRFQLPIWRVKDQSPASHALHHSSFQRTIVNGSCSAGFSYFKSAPNRKALLLWSGIDFLPYFFNFCFSGVMLKWV</sequence>
<reference evidence="2" key="1">
    <citation type="submission" date="2020-09" db="EMBL/GenBank/DDBJ databases">
        <title>Genome-Enabled Discovery of Anthraquinone Biosynthesis in Senna tora.</title>
        <authorList>
            <person name="Kang S.-H."/>
            <person name="Pandey R.P."/>
            <person name="Lee C.-M."/>
            <person name="Sim J.-S."/>
            <person name="Jeong J.-T."/>
            <person name="Choi B.-S."/>
            <person name="Jung M."/>
            <person name="Ginzburg D."/>
            <person name="Zhao K."/>
            <person name="Won S.Y."/>
            <person name="Oh T.-J."/>
            <person name="Yu Y."/>
            <person name="Kim N.-H."/>
            <person name="Lee O.R."/>
            <person name="Lee T.-H."/>
            <person name="Bashyal P."/>
            <person name="Kim T.-S."/>
            <person name="Lee W.-H."/>
            <person name="Kawkins C."/>
            <person name="Kim C.-K."/>
            <person name="Kim J.S."/>
            <person name="Ahn B.O."/>
            <person name="Rhee S.Y."/>
            <person name="Sohng J.K."/>
        </authorList>
    </citation>
    <scope>NUCLEOTIDE SEQUENCE</scope>
    <source>
        <tissue evidence="2">Leaf</tissue>
    </source>
</reference>
<proteinExistence type="predicted"/>
<evidence type="ECO:0000313" key="2">
    <source>
        <dbReference type="EMBL" id="KAF7833064.1"/>
    </source>
</evidence>
<keyword evidence="1" id="KW-0812">Transmembrane</keyword>
<protein>
    <submittedName>
        <fullName evidence="2">Putative ribonuclease H protein</fullName>
    </submittedName>
</protein>
<name>A0A834WVA0_9FABA</name>
<organism evidence="2 3">
    <name type="scientific">Senna tora</name>
    <dbReference type="NCBI Taxonomy" id="362788"/>
    <lineage>
        <taxon>Eukaryota</taxon>
        <taxon>Viridiplantae</taxon>
        <taxon>Streptophyta</taxon>
        <taxon>Embryophyta</taxon>
        <taxon>Tracheophyta</taxon>
        <taxon>Spermatophyta</taxon>
        <taxon>Magnoliopsida</taxon>
        <taxon>eudicotyledons</taxon>
        <taxon>Gunneridae</taxon>
        <taxon>Pentapetalae</taxon>
        <taxon>rosids</taxon>
        <taxon>fabids</taxon>
        <taxon>Fabales</taxon>
        <taxon>Fabaceae</taxon>
        <taxon>Caesalpinioideae</taxon>
        <taxon>Cassia clade</taxon>
        <taxon>Senna</taxon>
    </lineage>
</organism>
<dbReference type="AlphaFoldDB" id="A0A834WVA0"/>
<evidence type="ECO:0000313" key="3">
    <source>
        <dbReference type="Proteomes" id="UP000634136"/>
    </source>
</evidence>